<dbReference type="PANTHER" id="PTHR30349">
    <property type="entry name" value="PHAGE INTEGRASE-RELATED"/>
    <property type="match status" value="1"/>
</dbReference>
<dbReference type="RefSeq" id="WP_130598525.1">
    <property type="nucleotide sequence ID" value="NZ_CP034759.1"/>
</dbReference>
<protein>
    <submittedName>
        <fullName evidence="4">Site-specific integrase</fullName>
    </submittedName>
</protein>
<dbReference type="InterPro" id="IPR050090">
    <property type="entry name" value="Tyrosine_recombinase_XerCD"/>
</dbReference>
<dbReference type="Proteomes" id="UP000290244">
    <property type="component" value="Chromosome"/>
</dbReference>
<dbReference type="GO" id="GO:0006310">
    <property type="term" value="P:DNA recombination"/>
    <property type="evidence" value="ECO:0007669"/>
    <property type="project" value="UniProtKB-KW"/>
</dbReference>
<keyword evidence="5" id="KW-1185">Reference proteome</keyword>
<dbReference type="InterPro" id="IPR011010">
    <property type="entry name" value="DNA_brk_join_enz"/>
</dbReference>
<dbReference type="CDD" id="cd00796">
    <property type="entry name" value="INT_Rci_Hp1_C"/>
    <property type="match status" value="1"/>
</dbReference>
<evidence type="ECO:0000313" key="5">
    <source>
        <dbReference type="Proteomes" id="UP000290244"/>
    </source>
</evidence>
<organism evidence="4 5">
    <name type="scientific">Litorilituus sediminis</name>
    <dbReference type="NCBI Taxonomy" id="718192"/>
    <lineage>
        <taxon>Bacteria</taxon>
        <taxon>Pseudomonadati</taxon>
        <taxon>Pseudomonadota</taxon>
        <taxon>Gammaproteobacteria</taxon>
        <taxon>Alteromonadales</taxon>
        <taxon>Colwelliaceae</taxon>
        <taxon>Litorilituus</taxon>
    </lineage>
</organism>
<keyword evidence="2" id="KW-0233">DNA recombination</keyword>
<evidence type="ECO:0000256" key="1">
    <source>
        <dbReference type="ARBA" id="ARBA00022908"/>
    </source>
</evidence>
<dbReference type="GO" id="GO:0003677">
    <property type="term" value="F:DNA binding"/>
    <property type="evidence" value="ECO:0007669"/>
    <property type="project" value="InterPro"/>
</dbReference>
<dbReference type="AlphaFoldDB" id="A0A4P6P067"/>
<evidence type="ECO:0000313" key="4">
    <source>
        <dbReference type="EMBL" id="QBG34376.1"/>
    </source>
</evidence>
<feature type="domain" description="Tyr recombinase" evidence="3">
    <location>
        <begin position="155"/>
        <end position="323"/>
    </location>
</feature>
<proteinExistence type="predicted"/>
<gene>
    <name evidence="4" type="ORF">EMK97_00795</name>
</gene>
<dbReference type="KEGG" id="lsd:EMK97_00795"/>
<dbReference type="Pfam" id="PF00589">
    <property type="entry name" value="Phage_integrase"/>
    <property type="match status" value="1"/>
</dbReference>
<dbReference type="OrthoDB" id="9795573at2"/>
<dbReference type="PROSITE" id="PS51898">
    <property type="entry name" value="TYR_RECOMBINASE"/>
    <property type="match status" value="1"/>
</dbReference>
<dbReference type="GO" id="GO:0015074">
    <property type="term" value="P:DNA integration"/>
    <property type="evidence" value="ECO:0007669"/>
    <property type="project" value="UniProtKB-KW"/>
</dbReference>
<dbReference type="PANTHER" id="PTHR30349:SF94">
    <property type="entry name" value="INTEGRASE_RECOMBINASE HI_1414-RELATED"/>
    <property type="match status" value="1"/>
</dbReference>
<dbReference type="InterPro" id="IPR013762">
    <property type="entry name" value="Integrase-like_cat_sf"/>
</dbReference>
<accession>A0A4P6P067</accession>
<dbReference type="SUPFAM" id="SSF56349">
    <property type="entry name" value="DNA breaking-rejoining enzymes"/>
    <property type="match status" value="1"/>
</dbReference>
<evidence type="ECO:0000259" key="3">
    <source>
        <dbReference type="PROSITE" id="PS51898"/>
    </source>
</evidence>
<keyword evidence="1" id="KW-0229">DNA integration</keyword>
<dbReference type="EMBL" id="CP034759">
    <property type="protein sequence ID" value="QBG34376.1"/>
    <property type="molecule type" value="Genomic_DNA"/>
</dbReference>
<name>A0A4P6P067_9GAMM</name>
<reference evidence="4 5" key="1">
    <citation type="submission" date="2018-12" db="EMBL/GenBank/DDBJ databases">
        <title>Complete genome of Litorilituus sediminis.</title>
        <authorList>
            <person name="Liu A."/>
            <person name="Rong J."/>
        </authorList>
    </citation>
    <scope>NUCLEOTIDE SEQUENCE [LARGE SCALE GENOMIC DNA]</scope>
    <source>
        <strain evidence="4 5">JCM 17549</strain>
    </source>
</reference>
<sequence length="323" mass="36458">MASVRVLKSGSINVQVRLSGQKPISKTFPKNTSQSVIDDWIESKEFIRLNESKYNQLTLSGLIDEYIERVMTGRSGEVAARDRAKQLLKYYKNTIPQSAAEVNGYKWYRLDLGRANSTVRGEIELLGRVLRFAIKELSLNIIDATEGVSKPPPSKGRDSIVNEKQMLKIANAMPTGKGELVKVYFYTAMRRSELVKIELSDVDLKNRTVLLRETKNGEDRLCPLSSQALDIITARYNYCKAKGQQRLYPYKKESITQAFKRTIRKLNMDESLVLHSLRHSAATRYAELGLTTLQLSAVTGHKSLSQLARYTHLNAKSVVDLLG</sequence>
<evidence type="ECO:0000256" key="2">
    <source>
        <dbReference type="ARBA" id="ARBA00023172"/>
    </source>
</evidence>
<dbReference type="InterPro" id="IPR002104">
    <property type="entry name" value="Integrase_catalytic"/>
</dbReference>
<dbReference type="Gene3D" id="1.10.443.10">
    <property type="entry name" value="Intergrase catalytic core"/>
    <property type="match status" value="1"/>
</dbReference>